<organism evidence="2 3">
    <name type="scientific">Sungouiella intermedia</name>
    <dbReference type="NCBI Taxonomy" id="45354"/>
    <lineage>
        <taxon>Eukaryota</taxon>
        <taxon>Fungi</taxon>
        <taxon>Dikarya</taxon>
        <taxon>Ascomycota</taxon>
        <taxon>Saccharomycotina</taxon>
        <taxon>Pichiomycetes</taxon>
        <taxon>Metschnikowiaceae</taxon>
        <taxon>Sungouiella</taxon>
    </lineage>
</organism>
<dbReference type="InterPro" id="IPR007244">
    <property type="entry name" value="Naa35_N"/>
</dbReference>
<dbReference type="GO" id="GO:0031417">
    <property type="term" value="C:NatC complex"/>
    <property type="evidence" value="ECO:0007669"/>
    <property type="project" value="InterPro"/>
</dbReference>
<dbReference type="Proteomes" id="UP000182259">
    <property type="component" value="Chromosome II"/>
</dbReference>
<sequence length="430" mass="48335">MTADYNVISRGLFLLFLIRDDKSIAGLEESVGSVCIRLMDTFSLCGNSLMKPDEWTIQGTSDPENTKSACLRKVAQLLDDVEAAVFQKLSTCGNNRCRQRQLNNRNIVVWDLLQFNAEQIELELFNYGIGDRIAPGVEEPSLGVCSFVYFEKIDLMLDVVLSGFEQQLYKSYEAAQMFWFAGYLSQLAYTHVLTRVRQTNMGKLASIGTLSKKIKKAKAGPKKDALRANLKHLEENVAPQLHSNITYIDEYLTPSTQLLAVICTTIAHAVQLLHSTSKQPNTDADALVESEGLYNLRMKPWSSVGVPEMPTYPQFIKISEKYRVDAKSPRAVLLANELKERLGGALQLCNTILKKLEGEDVNEVVRNEVIYAGGEADIVAYYRALQKTCVAYQVELGRLLKMLTSEKLASHKLVHRVGYHRYFPIYSLGE</sequence>
<dbReference type="AlphaFoldDB" id="A0A1L0BIN2"/>
<feature type="domain" description="NAA35-like TPR repeats" evidence="1">
    <location>
        <begin position="6"/>
        <end position="425"/>
    </location>
</feature>
<evidence type="ECO:0000313" key="2">
    <source>
        <dbReference type="EMBL" id="SGZ51225.1"/>
    </source>
</evidence>
<dbReference type="InterPro" id="IPR057982">
    <property type="entry name" value="TPR_NAA35"/>
</dbReference>
<dbReference type="PANTHER" id="PTHR21373:SF0">
    <property type="entry name" value="N-ALPHA-ACETYLTRANSFERASE 35, NATC AUXILIARY SUBUNIT"/>
    <property type="match status" value="1"/>
</dbReference>
<proteinExistence type="predicted"/>
<protein>
    <submittedName>
        <fullName evidence="2">CIC11C00000003433</fullName>
    </submittedName>
</protein>
<gene>
    <name evidence="2" type="ORF">SAMEA4029009_CIC11G00000003433</name>
</gene>
<dbReference type="EMBL" id="LT635765">
    <property type="protein sequence ID" value="SGZ51225.1"/>
    <property type="molecule type" value="Genomic_DNA"/>
</dbReference>
<dbReference type="Pfam" id="PF25789">
    <property type="entry name" value="TPR_NAA35"/>
    <property type="match status" value="1"/>
</dbReference>
<evidence type="ECO:0000313" key="3">
    <source>
        <dbReference type="Proteomes" id="UP000182259"/>
    </source>
</evidence>
<name>A0A1L0BIN2_9ASCO</name>
<accession>A0A1L0BIN2</accession>
<reference evidence="2 3" key="1">
    <citation type="submission" date="2016-10" db="EMBL/GenBank/DDBJ databases">
        <authorList>
            <person name="de Groot N.N."/>
        </authorList>
    </citation>
    <scope>NUCLEOTIDE SEQUENCE [LARGE SCALE GENOMIC DNA]</scope>
    <source>
        <strain evidence="2 3">PYCC 4715</strain>
    </source>
</reference>
<evidence type="ECO:0000259" key="1">
    <source>
        <dbReference type="Pfam" id="PF25789"/>
    </source>
</evidence>
<dbReference type="PANTHER" id="PTHR21373">
    <property type="entry name" value="GLUCOSE REPRESSIBLE PROTEIN MAK10"/>
    <property type="match status" value="1"/>
</dbReference>